<name>A0AB39USF4_9GAMM</name>
<proteinExistence type="predicted"/>
<dbReference type="KEGG" id="tcd:AAIA72_09255"/>
<gene>
    <name evidence="2" type="ORF">AAIA72_09255</name>
</gene>
<protein>
    <submittedName>
        <fullName evidence="2">Host attachment protein</fullName>
    </submittedName>
</protein>
<reference evidence="2" key="1">
    <citation type="submission" date="2024-05" db="EMBL/GenBank/DDBJ databases">
        <title>Genome sequencing of novel strain.</title>
        <authorList>
            <person name="Ganbat D."/>
            <person name="Ganbat S."/>
            <person name="Lee S.-J."/>
        </authorList>
    </citation>
    <scope>NUCLEOTIDE SEQUENCE</scope>
    <source>
        <strain evidence="2">SMD15-11</strain>
    </source>
</reference>
<feature type="region of interest" description="Disordered" evidence="1">
    <location>
        <begin position="53"/>
        <end position="82"/>
    </location>
</feature>
<sequence>MSTAVKPIPVPRFPVWVVVADGAKARILVGKTGRGAFEKEEVQINPEARKHGRDLVTDAPGRVFDSAGQGRHGMEPPTDPKDAVEESFARELAERLHQGALEDAYEKLYVIATPVFLGYLRKHYTDAIRQRLAGEIDKDLTAQDAEAIRAALPEIL</sequence>
<dbReference type="Pfam" id="PF10116">
    <property type="entry name" value="Host_attach"/>
    <property type="match status" value="1"/>
</dbReference>
<dbReference type="RefSeq" id="WP_369600040.1">
    <property type="nucleotide sequence ID" value="NZ_CP154858.1"/>
</dbReference>
<evidence type="ECO:0000313" key="2">
    <source>
        <dbReference type="EMBL" id="XDT70999.1"/>
    </source>
</evidence>
<feature type="compositionally biased region" description="Basic and acidic residues" evidence="1">
    <location>
        <begin position="72"/>
        <end position="82"/>
    </location>
</feature>
<dbReference type="InterPro" id="IPR019291">
    <property type="entry name" value="Host_attachment_protein"/>
</dbReference>
<accession>A0AB39USF4</accession>
<evidence type="ECO:0000256" key="1">
    <source>
        <dbReference type="SAM" id="MobiDB-lite"/>
    </source>
</evidence>
<dbReference type="AlphaFoldDB" id="A0AB39USF4"/>
<organism evidence="2">
    <name type="scientific">Thermohahella caldifontis</name>
    <dbReference type="NCBI Taxonomy" id="3142973"/>
    <lineage>
        <taxon>Bacteria</taxon>
        <taxon>Pseudomonadati</taxon>
        <taxon>Pseudomonadota</taxon>
        <taxon>Gammaproteobacteria</taxon>
        <taxon>Oceanospirillales</taxon>
        <taxon>Hahellaceae</taxon>
        <taxon>Thermohahella</taxon>
    </lineage>
</organism>
<dbReference type="EMBL" id="CP154858">
    <property type="protein sequence ID" value="XDT70999.1"/>
    <property type="molecule type" value="Genomic_DNA"/>
</dbReference>